<protein>
    <recommendedName>
        <fullName evidence="6">MADS-box domain-containing protein</fullName>
    </recommendedName>
</protein>
<dbReference type="InParanoid" id="A0A2G5CAZ8"/>
<proteinExistence type="predicted"/>
<feature type="domain" description="MADS-box" evidence="6">
    <location>
        <begin position="8"/>
        <end position="68"/>
    </location>
</feature>
<evidence type="ECO:0000256" key="1">
    <source>
        <dbReference type="ARBA" id="ARBA00004123"/>
    </source>
</evidence>
<dbReference type="Pfam" id="PF00319">
    <property type="entry name" value="SRF-TF"/>
    <property type="match status" value="1"/>
</dbReference>
<dbReference type="SMART" id="SM00432">
    <property type="entry name" value="MADS"/>
    <property type="match status" value="1"/>
</dbReference>
<dbReference type="PANTHER" id="PTHR11945">
    <property type="entry name" value="MADS BOX PROTEIN"/>
    <property type="match status" value="1"/>
</dbReference>
<dbReference type="Gene3D" id="3.40.1810.10">
    <property type="entry name" value="Transcription factor, MADS-box"/>
    <property type="match status" value="1"/>
</dbReference>
<reference evidence="7 8" key="1">
    <citation type="submission" date="2017-09" db="EMBL/GenBank/DDBJ databases">
        <title>WGS assembly of Aquilegia coerulea Goldsmith.</title>
        <authorList>
            <person name="Hodges S."/>
            <person name="Kramer E."/>
            <person name="Nordborg M."/>
            <person name="Tomkins J."/>
            <person name="Borevitz J."/>
            <person name="Derieg N."/>
            <person name="Yan J."/>
            <person name="Mihaltcheva S."/>
            <person name="Hayes R.D."/>
            <person name="Rokhsar D."/>
        </authorList>
    </citation>
    <scope>NUCLEOTIDE SEQUENCE [LARGE SCALE GENOMIC DNA]</scope>
    <source>
        <strain evidence="8">cv. Goldsmith</strain>
    </source>
</reference>
<dbReference type="PRINTS" id="PR00404">
    <property type="entry name" value="MADSDOMAIN"/>
</dbReference>
<comment type="subcellular location">
    <subcellularLocation>
        <location evidence="1">Nucleus</location>
    </subcellularLocation>
</comment>
<accession>A0A2G5CAZ8</accession>
<dbReference type="EMBL" id="KZ305086">
    <property type="protein sequence ID" value="PIA28461.1"/>
    <property type="molecule type" value="Genomic_DNA"/>
</dbReference>
<evidence type="ECO:0000313" key="7">
    <source>
        <dbReference type="EMBL" id="PIA28461.1"/>
    </source>
</evidence>
<dbReference type="STRING" id="218851.A0A2G5CAZ8"/>
<dbReference type="SUPFAM" id="SSF55455">
    <property type="entry name" value="SRF-like"/>
    <property type="match status" value="1"/>
</dbReference>
<evidence type="ECO:0000313" key="8">
    <source>
        <dbReference type="Proteomes" id="UP000230069"/>
    </source>
</evidence>
<dbReference type="GO" id="GO:0000981">
    <property type="term" value="F:DNA-binding transcription factor activity, RNA polymerase II-specific"/>
    <property type="evidence" value="ECO:0007669"/>
    <property type="project" value="TreeGrafter"/>
</dbReference>
<keyword evidence="3" id="KW-0238">DNA-binding</keyword>
<keyword evidence="5" id="KW-0539">Nucleus</keyword>
<dbReference type="PROSITE" id="PS50066">
    <property type="entry name" value="MADS_BOX_2"/>
    <property type="match status" value="1"/>
</dbReference>
<dbReference type="InterPro" id="IPR002100">
    <property type="entry name" value="TF_MADSbox"/>
</dbReference>
<dbReference type="Proteomes" id="UP000230069">
    <property type="component" value="Unassembled WGS sequence"/>
</dbReference>
<evidence type="ECO:0000256" key="3">
    <source>
        <dbReference type="ARBA" id="ARBA00023125"/>
    </source>
</evidence>
<name>A0A2G5CAZ8_AQUCA</name>
<dbReference type="GO" id="GO:0046983">
    <property type="term" value="F:protein dimerization activity"/>
    <property type="evidence" value="ECO:0007669"/>
    <property type="project" value="InterPro"/>
</dbReference>
<dbReference type="OrthoDB" id="913820at2759"/>
<evidence type="ECO:0000256" key="5">
    <source>
        <dbReference type="ARBA" id="ARBA00023242"/>
    </source>
</evidence>
<dbReference type="InterPro" id="IPR036879">
    <property type="entry name" value="TF_MADSbox_sf"/>
</dbReference>
<dbReference type="GO" id="GO:0005634">
    <property type="term" value="C:nucleus"/>
    <property type="evidence" value="ECO:0007669"/>
    <property type="project" value="UniProtKB-SubCell"/>
</dbReference>
<keyword evidence="2" id="KW-0805">Transcription regulation</keyword>
<sequence length="114" mass="12799">MSSRKKTTGRKKIVIQKIEIRKSLHVTISKRTNGISKKATELAFLCGAHLFILIFSPGGKLHVFVHPSVDVIVNRFLNDGGLVEKQDDAVPYNDYKCACIDGLARRYNELNDQV</sequence>
<keyword evidence="8" id="KW-1185">Reference proteome</keyword>
<evidence type="ECO:0000256" key="4">
    <source>
        <dbReference type="ARBA" id="ARBA00023163"/>
    </source>
</evidence>
<dbReference type="GO" id="GO:0000978">
    <property type="term" value="F:RNA polymerase II cis-regulatory region sequence-specific DNA binding"/>
    <property type="evidence" value="ECO:0007669"/>
    <property type="project" value="TreeGrafter"/>
</dbReference>
<organism evidence="7 8">
    <name type="scientific">Aquilegia coerulea</name>
    <name type="common">Rocky mountain columbine</name>
    <dbReference type="NCBI Taxonomy" id="218851"/>
    <lineage>
        <taxon>Eukaryota</taxon>
        <taxon>Viridiplantae</taxon>
        <taxon>Streptophyta</taxon>
        <taxon>Embryophyta</taxon>
        <taxon>Tracheophyta</taxon>
        <taxon>Spermatophyta</taxon>
        <taxon>Magnoliopsida</taxon>
        <taxon>Ranunculales</taxon>
        <taxon>Ranunculaceae</taxon>
        <taxon>Thalictroideae</taxon>
        <taxon>Aquilegia</taxon>
    </lineage>
</organism>
<gene>
    <name evidence="7" type="ORF">AQUCO_06900022v1</name>
</gene>
<keyword evidence="4" id="KW-0804">Transcription</keyword>
<dbReference type="AlphaFoldDB" id="A0A2G5CAZ8"/>
<dbReference type="PANTHER" id="PTHR11945:SF629">
    <property type="entry name" value="OS02G0164450 PROTEIN"/>
    <property type="match status" value="1"/>
</dbReference>
<evidence type="ECO:0000256" key="2">
    <source>
        <dbReference type="ARBA" id="ARBA00023015"/>
    </source>
</evidence>
<evidence type="ECO:0000259" key="6">
    <source>
        <dbReference type="PROSITE" id="PS50066"/>
    </source>
</evidence>